<dbReference type="Pfam" id="PF13432">
    <property type="entry name" value="TPR_16"/>
    <property type="match status" value="1"/>
</dbReference>
<dbReference type="InterPro" id="IPR051012">
    <property type="entry name" value="CellSynth/LPSAsmb/PSIAsmb"/>
</dbReference>
<reference evidence="4 6" key="2">
    <citation type="submission" date="2019-03" db="EMBL/GenBank/DDBJ databases">
        <title>Genomic Encyclopedia of Type Strains, Phase IV (KMG-IV): sequencing the most valuable type-strain genomes for metagenomic binning, comparative biology and taxonomic classification.</title>
        <authorList>
            <person name="Goeker M."/>
        </authorList>
    </citation>
    <scope>NUCLEOTIDE SEQUENCE [LARGE SCALE GENOMIC DNA]</scope>
    <source>
        <strain evidence="4 6">DSM 101483</strain>
    </source>
</reference>
<evidence type="ECO:0000256" key="1">
    <source>
        <dbReference type="ARBA" id="ARBA00022737"/>
    </source>
</evidence>
<keyword evidence="1" id="KW-0677">Repeat</keyword>
<accession>A0A126QMY5</accession>
<organism evidence="4 6">
    <name type="scientific">Pseudodesulfovibrio indicus</name>
    <dbReference type="NCBI Taxonomy" id="1716143"/>
    <lineage>
        <taxon>Bacteria</taxon>
        <taxon>Pseudomonadati</taxon>
        <taxon>Thermodesulfobacteriota</taxon>
        <taxon>Desulfovibrionia</taxon>
        <taxon>Desulfovibrionales</taxon>
        <taxon>Desulfovibrionaceae</taxon>
    </lineage>
</organism>
<evidence type="ECO:0000256" key="2">
    <source>
        <dbReference type="ARBA" id="ARBA00022803"/>
    </source>
</evidence>
<dbReference type="Proteomes" id="UP000295506">
    <property type="component" value="Unassembled WGS sequence"/>
</dbReference>
<reference evidence="3 5" key="1">
    <citation type="journal article" date="2016" name="Front. Microbiol.">
        <title>Genome Sequence of the Piezophilic, Mesophilic Sulfate-Reducing Bacterium Desulfovibrio indicus J2T.</title>
        <authorList>
            <person name="Cao J."/>
            <person name="Maignien L."/>
            <person name="Shao Z."/>
            <person name="Alain K."/>
            <person name="Jebbar M."/>
        </authorList>
    </citation>
    <scope>NUCLEOTIDE SEQUENCE [LARGE SCALE GENOMIC DNA]</scope>
    <source>
        <strain evidence="3 5">J2</strain>
    </source>
</reference>
<dbReference type="PANTHER" id="PTHR45586">
    <property type="entry name" value="TPR REPEAT-CONTAINING PROTEIN PA4667"/>
    <property type="match status" value="1"/>
</dbReference>
<sequence>MSTDIRFETVHPATPFSAKKAQLLYRAGEALFKKALLNASRQVIDTLRDDPSLADLQSQLTNERDPLGNIERLLDETPEDIALHEDYAFFFFFNRLRRALYREGALYECIGILKEAISECGQHPESLYYLSLAHERSGDIQKALAASLRAQTLRGDDPKYRSLVLRLLLKNGDAAGAHEAAQKALSLDPRNADFHFRFSLSCERMGQLLEATEELREAIALEGDNPHYHHRLGNLLLKQRNLKDGAKHLHSAAELAPHTYRITKDELRLRSLILGGRIAVIAGGFRCHTIQKLSSALKFNQPSMPFDWGFFPPHSIVSILNNPTINLSHADATLSSPCIKSEQYLDQNGEKGIRFQSSSYADLARLIKDRGQRDLNRYLDGSCAYYTLDATHQYVLAHYNWHEFANVAESGGVHSPEENIRRINDKINKRIRRMFDLCECAEHVFFITYEHQDYQYMMIDDTKYDLHNFADLSATLESTFQAQSRVVRFSDADSAGKLLSMLQPRSTRP</sequence>
<keyword evidence="2" id="KW-0802">TPR repeat</keyword>
<proteinExistence type="predicted"/>
<dbReference type="InterPro" id="IPR011990">
    <property type="entry name" value="TPR-like_helical_dom_sf"/>
</dbReference>
<evidence type="ECO:0000313" key="5">
    <source>
        <dbReference type="Proteomes" id="UP000055611"/>
    </source>
</evidence>
<dbReference type="Proteomes" id="UP000055611">
    <property type="component" value="Chromosome"/>
</dbReference>
<dbReference type="RefSeq" id="WP_066802214.1">
    <property type="nucleotide sequence ID" value="NZ_CP014206.1"/>
</dbReference>
<dbReference type="AlphaFoldDB" id="A0A126QMY5"/>
<dbReference type="KEGG" id="dej:AWY79_07840"/>
<dbReference type="InterPro" id="IPR019734">
    <property type="entry name" value="TPR_rpt"/>
</dbReference>
<dbReference type="SUPFAM" id="SSF48452">
    <property type="entry name" value="TPR-like"/>
    <property type="match status" value="1"/>
</dbReference>
<keyword evidence="5" id="KW-1185">Reference proteome</keyword>
<name>A0A126QMY5_9BACT</name>
<evidence type="ECO:0000313" key="4">
    <source>
        <dbReference type="EMBL" id="TDT92037.1"/>
    </source>
</evidence>
<dbReference type="EMBL" id="CP014206">
    <property type="protein sequence ID" value="AMK11028.1"/>
    <property type="molecule type" value="Genomic_DNA"/>
</dbReference>
<dbReference type="EMBL" id="SOBK01000001">
    <property type="protein sequence ID" value="TDT92037.1"/>
    <property type="molecule type" value="Genomic_DNA"/>
</dbReference>
<gene>
    <name evidence="3" type="ORF">AWY79_07840</name>
    <name evidence="4" type="ORF">EDC59_101441</name>
</gene>
<dbReference type="Gene3D" id="1.25.40.10">
    <property type="entry name" value="Tetratricopeptide repeat domain"/>
    <property type="match status" value="1"/>
</dbReference>
<dbReference type="PANTHER" id="PTHR45586:SF1">
    <property type="entry name" value="LIPOPOLYSACCHARIDE ASSEMBLY PROTEIN B"/>
    <property type="match status" value="1"/>
</dbReference>
<dbReference type="SMART" id="SM00028">
    <property type="entry name" value="TPR"/>
    <property type="match status" value="4"/>
</dbReference>
<evidence type="ECO:0000313" key="3">
    <source>
        <dbReference type="EMBL" id="AMK11028.1"/>
    </source>
</evidence>
<evidence type="ECO:0000313" key="6">
    <source>
        <dbReference type="Proteomes" id="UP000295506"/>
    </source>
</evidence>
<protein>
    <submittedName>
        <fullName evidence="4">Tetratricopeptide repeat protein</fullName>
    </submittedName>
</protein>
<dbReference type="OrthoDB" id="5450625at2"/>